<dbReference type="GeneID" id="25335725"/>
<protein>
    <recommendedName>
        <fullName evidence="7">Phospholipase A2 activating protein</fullName>
    </recommendedName>
</protein>
<evidence type="ECO:0000256" key="1">
    <source>
        <dbReference type="ARBA" id="ARBA00022574"/>
    </source>
</evidence>
<feature type="region of interest" description="Disordered" evidence="4">
    <location>
        <begin position="44"/>
        <end position="74"/>
    </location>
</feature>
<keyword evidence="6" id="KW-1185">Reference proteome</keyword>
<dbReference type="AlphaFoldDB" id="U6M1L3"/>
<feature type="repeat" description="WD" evidence="3">
    <location>
        <begin position="12"/>
        <end position="52"/>
    </location>
</feature>
<evidence type="ECO:0008006" key="7">
    <source>
        <dbReference type="Google" id="ProtNLM"/>
    </source>
</evidence>
<proteinExistence type="predicted"/>
<gene>
    <name evidence="5" type="ORF">EMWEY_00017390</name>
</gene>
<keyword evidence="1 3" id="KW-0853">WD repeat</keyword>
<dbReference type="InterPro" id="IPR015943">
    <property type="entry name" value="WD40/YVTN_repeat-like_dom_sf"/>
</dbReference>
<dbReference type="InterPro" id="IPR001680">
    <property type="entry name" value="WD40_rpt"/>
</dbReference>
<dbReference type="PANTHER" id="PTHR22847">
    <property type="entry name" value="WD40 REPEAT PROTEIN"/>
    <property type="match status" value="1"/>
</dbReference>
<sequence>MDSSAFQLAFQGRAHSAAVRCCCLLPNGLLLTGSLDSTVVVWRQQKEEQQQQPAAPSTSCGGTVGNDGSSSGNGSRIGNGGSLGCMYSPEKVLQHHKDFVLCVSPSSLPGQFFSGSKDQTLCRGHKSAVCSVAERKDVLASGDWAGEARVWHRDEGVLLHVLKQHHAFAVCLCWLGEELVTGSQAKTICFWTQKGELRNCVE</sequence>
<reference evidence="5" key="2">
    <citation type="submission" date="2013-10" db="EMBL/GenBank/DDBJ databases">
        <authorList>
            <person name="Aslett M."/>
        </authorList>
    </citation>
    <scope>NUCLEOTIDE SEQUENCE [LARGE SCALE GENOMIC DNA]</scope>
    <source>
        <strain evidence="5">Weybridge</strain>
    </source>
</reference>
<dbReference type="SMART" id="SM00320">
    <property type="entry name" value="WD40"/>
    <property type="match status" value="3"/>
</dbReference>
<dbReference type="SUPFAM" id="SSF50978">
    <property type="entry name" value="WD40 repeat-like"/>
    <property type="match status" value="1"/>
</dbReference>
<dbReference type="PANTHER" id="PTHR22847:SF731">
    <property type="entry name" value="TNF RECEPTOR ASSOCIATED FACTOR 7"/>
    <property type="match status" value="1"/>
</dbReference>
<dbReference type="InterPro" id="IPR036322">
    <property type="entry name" value="WD40_repeat_dom_sf"/>
</dbReference>
<evidence type="ECO:0000313" key="5">
    <source>
        <dbReference type="EMBL" id="CDJ56349.1"/>
    </source>
</evidence>
<reference evidence="5" key="1">
    <citation type="submission" date="2013-10" db="EMBL/GenBank/DDBJ databases">
        <title>Genomic analysis of the causative agents of coccidiosis in chickens.</title>
        <authorList>
            <person name="Reid A.J."/>
            <person name="Blake D."/>
            <person name="Billington K."/>
            <person name="Browne H."/>
            <person name="Dunn M."/>
            <person name="Hung S."/>
            <person name="Kawahara F."/>
            <person name="Miranda-Saavedra D."/>
            <person name="Mourier T."/>
            <person name="Nagra H."/>
            <person name="Otto T.D."/>
            <person name="Rawlings N."/>
            <person name="Sanchez A."/>
            <person name="Sanders M."/>
            <person name="Subramaniam C."/>
            <person name="Tay Y."/>
            <person name="Dear P."/>
            <person name="Doerig C."/>
            <person name="Gruber A."/>
            <person name="Parkinson J."/>
            <person name="Shirley M."/>
            <person name="Wan K.L."/>
            <person name="Berriman M."/>
            <person name="Tomley F."/>
            <person name="Pain A."/>
        </authorList>
    </citation>
    <scope>NUCLEOTIDE SEQUENCE [LARGE SCALE GENOMIC DNA]</scope>
    <source>
        <strain evidence="5">Weybridge</strain>
    </source>
</reference>
<evidence type="ECO:0000256" key="2">
    <source>
        <dbReference type="ARBA" id="ARBA00022737"/>
    </source>
</evidence>
<dbReference type="VEuPathDB" id="ToxoDB:EMWEY_00017390"/>
<dbReference type="PROSITE" id="PS50082">
    <property type="entry name" value="WD_REPEATS_2"/>
    <property type="match status" value="1"/>
</dbReference>
<dbReference type="EMBL" id="HG718906">
    <property type="protein sequence ID" value="CDJ56349.1"/>
    <property type="molecule type" value="Genomic_DNA"/>
</dbReference>
<organism evidence="5 6">
    <name type="scientific">Eimeria maxima</name>
    <name type="common">Coccidian parasite</name>
    <dbReference type="NCBI Taxonomy" id="5804"/>
    <lineage>
        <taxon>Eukaryota</taxon>
        <taxon>Sar</taxon>
        <taxon>Alveolata</taxon>
        <taxon>Apicomplexa</taxon>
        <taxon>Conoidasida</taxon>
        <taxon>Coccidia</taxon>
        <taxon>Eucoccidiorida</taxon>
        <taxon>Eimeriorina</taxon>
        <taxon>Eimeriidae</taxon>
        <taxon>Eimeria</taxon>
    </lineage>
</organism>
<evidence type="ECO:0000313" key="6">
    <source>
        <dbReference type="Proteomes" id="UP000030763"/>
    </source>
</evidence>
<dbReference type="Pfam" id="PF00400">
    <property type="entry name" value="WD40"/>
    <property type="match status" value="3"/>
</dbReference>
<keyword evidence="2" id="KW-0677">Repeat</keyword>
<evidence type="ECO:0000256" key="3">
    <source>
        <dbReference type="PROSITE-ProRule" id="PRU00221"/>
    </source>
</evidence>
<dbReference type="OrthoDB" id="347869at2759"/>
<dbReference type="Proteomes" id="UP000030763">
    <property type="component" value="Unassembled WGS sequence"/>
</dbReference>
<feature type="non-terminal residue" evidence="5">
    <location>
        <position position="202"/>
    </location>
</feature>
<name>U6M1L3_EIMMA</name>
<accession>U6M1L3</accession>
<dbReference type="RefSeq" id="XP_013333000.1">
    <property type="nucleotide sequence ID" value="XM_013477546.1"/>
</dbReference>
<dbReference type="Gene3D" id="2.130.10.10">
    <property type="entry name" value="YVTN repeat-like/Quinoprotein amine dehydrogenase"/>
    <property type="match status" value="2"/>
</dbReference>
<evidence type="ECO:0000256" key="4">
    <source>
        <dbReference type="SAM" id="MobiDB-lite"/>
    </source>
</evidence>